<protein>
    <submittedName>
        <fullName evidence="2">Ovule protein</fullName>
    </submittedName>
</protein>
<dbReference type="Proteomes" id="UP000095283">
    <property type="component" value="Unplaced"/>
</dbReference>
<sequence>MSSIVPTPSQRAFVGKRNYQLSRIYVISCPHLLTSFHSFKEGKVYLLFVKVKITSRMIIYFQISPIWIGRCIFANVN</sequence>
<reference evidence="2" key="1">
    <citation type="submission" date="2016-11" db="UniProtKB">
        <authorList>
            <consortium name="WormBaseParasite"/>
        </authorList>
    </citation>
    <scope>IDENTIFICATION</scope>
</reference>
<keyword evidence="1" id="KW-1185">Reference proteome</keyword>
<proteinExistence type="predicted"/>
<accession>A0A1I7WWA1</accession>
<organism evidence="1 2">
    <name type="scientific">Heterorhabditis bacteriophora</name>
    <name type="common">Entomopathogenic nematode worm</name>
    <dbReference type="NCBI Taxonomy" id="37862"/>
    <lineage>
        <taxon>Eukaryota</taxon>
        <taxon>Metazoa</taxon>
        <taxon>Ecdysozoa</taxon>
        <taxon>Nematoda</taxon>
        <taxon>Chromadorea</taxon>
        <taxon>Rhabditida</taxon>
        <taxon>Rhabditina</taxon>
        <taxon>Rhabditomorpha</taxon>
        <taxon>Strongyloidea</taxon>
        <taxon>Heterorhabditidae</taxon>
        <taxon>Heterorhabditis</taxon>
    </lineage>
</organism>
<dbReference type="WBParaSite" id="Hba_09496">
    <property type="protein sequence ID" value="Hba_09496"/>
    <property type="gene ID" value="Hba_09496"/>
</dbReference>
<name>A0A1I7WWA1_HETBA</name>
<evidence type="ECO:0000313" key="1">
    <source>
        <dbReference type="Proteomes" id="UP000095283"/>
    </source>
</evidence>
<evidence type="ECO:0000313" key="2">
    <source>
        <dbReference type="WBParaSite" id="Hba_09496"/>
    </source>
</evidence>
<dbReference type="AlphaFoldDB" id="A0A1I7WWA1"/>